<comment type="caution">
    <text evidence="4">The sequence shown here is derived from an EMBL/GenBank/DDBJ whole genome shotgun (WGS) entry which is preliminary data.</text>
</comment>
<evidence type="ECO:0000313" key="4">
    <source>
        <dbReference type="EMBL" id="KAF9078594.1"/>
    </source>
</evidence>
<dbReference type="AlphaFoldDB" id="A0A9P5QB26"/>
<dbReference type="SUPFAM" id="SSF51430">
    <property type="entry name" value="NAD(P)-linked oxidoreductase"/>
    <property type="match status" value="1"/>
</dbReference>
<sequence length="362" mass="40747">MSRIFEFEAPPAPHQKLARYRQLSPRSAIHVSPLSLGAMNIGDQWTDGFGAMNKQSSFELLDSYYKAGGNFIDTANAYQEGSSEEFIGEWMEQHNIRDQMIIATKQKVNWVGNNLKSMRISLNISLKRLRTDYIDIFYVHAWDMHTSVEEIMDGLHALVLAGKILYLGISNAPAWVVVKANDYARSNGKTPFVVYQAPYSILKRDIEREILPMCQHEGIALTLYFVLAAGHIRSTTEEEKRRASGEQGRQGSLIFGSWERTPEEVKMSVKNITALAIAYVLHKAPYLFPIVGGRKVEHLQSNMEALDISLSKEQMDYLDSLQPFDKGYPLNVLGDPSGYPRPVRSIATIDVVPLVSAITPHK</sequence>
<dbReference type="PANTHER" id="PTHR43364:SF7">
    <property type="entry name" value="NADP-DEPENDENT OXIDOREDUCTASE DOMAIN-CONTAINING PROTEIN-RELATED"/>
    <property type="match status" value="1"/>
</dbReference>
<evidence type="ECO:0000313" key="5">
    <source>
        <dbReference type="Proteomes" id="UP000772434"/>
    </source>
</evidence>
<evidence type="ECO:0000256" key="2">
    <source>
        <dbReference type="ARBA" id="ARBA00038157"/>
    </source>
</evidence>
<dbReference type="Proteomes" id="UP000772434">
    <property type="component" value="Unassembled WGS sequence"/>
</dbReference>
<organism evidence="4 5">
    <name type="scientific">Rhodocollybia butyracea</name>
    <dbReference type="NCBI Taxonomy" id="206335"/>
    <lineage>
        <taxon>Eukaryota</taxon>
        <taxon>Fungi</taxon>
        <taxon>Dikarya</taxon>
        <taxon>Basidiomycota</taxon>
        <taxon>Agaricomycotina</taxon>
        <taxon>Agaricomycetes</taxon>
        <taxon>Agaricomycetidae</taxon>
        <taxon>Agaricales</taxon>
        <taxon>Marasmiineae</taxon>
        <taxon>Omphalotaceae</taxon>
        <taxon>Rhodocollybia</taxon>
    </lineage>
</organism>
<protein>
    <submittedName>
        <fullName evidence="4">Arylalcohol dehydrogenase</fullName>
    </submittedName>
</protein>
<dbReference type="EMBL" id="JADNRY010000001">
    <property type="protein sequence ID" value="KAF9078594.1"/>
    <property type="molecule type" value="Genomic_DNA"/>
</dbReference>
<proteinExistence type="inferred from homology"/>
<comment type="similarity">
    <text evidence="2">Belongs to the aldo/keto reductase family. Aldo/keto reductase 2 subfamily.</text>
</comment>
<dbReference type="InterPro" id="IPR023210">
    <property type="entry name" value="NADP_OxRdtase_dom"/>
</dbReference>
<dbReference type="InterPro" id="IPR050523">
    <property type="entry name" value="AKR_Detox_Biosynth"/>
</dbReference>
<dbReference type="Gene3D" id="3.20.20.100">
    <property type="entry name" value="NADP-dependent oxidoreductase domain"/>
    <property type="match status" value="1"/>
</dbReference>
<feature type="domain" description="NADP-dependent oxidoreductase" evidence="3">
    <location>
        <begin position="33"/>
        <end position="321"/>
    </location>
</feature>
<keyword evidence="5" id="KW-1185">Reference proteome</keyword>
<dbReference type="InterPro" id="IPR036812">
    <property type="entry name" value="NAD(P)_OxRdtase_dom_sf"/>
</dbReference>
<evidence type="ECO:0000256" key="1">
    <source>
        <dbReference type="ARBA" id="ARBA00022857"/>
    </source>
</evidence>
<dbReference type="PANTHER" id="PTHR43364">
    <property type="entry name" value="NADH-SPECIFIC METHYLGLYOXAL REDUCTASE-RELATED"/>
    <property type="match status" value="1"/>
</dbReference>
<dbReference type="Pfam" id="PF00248">
    <property type="entry name" value="Aldo_ket_red"/>
    <property type="match status" value="1"/>
</dbReference>
<keyword evidence="1" id="KW-0521">NADP</keyword>
<accession>A0A9P5QB26</accession>
<dbReference type="OrthoDB" id="48988at2759"/>
<gene>
    <name evidence="4" type="ORF">BDP27DRAFT_1378978</name>
</gene>
<name>A0A9P5QB26_9AGAR</name>
<evidence type="ECO:0000259" key="3">
    <source>
        <dbReference type="Pfam" id="PF00248"/>
    </source>
</evidence>
<reference evidence="4" key="1">
    <citation type="submission" date="2020-11" db="EMBL/GenBank/DDBJ databases">
        <authorList>
            <consortium name="DOE Joint Genome Institute"/>
            <person name="Ahrendt S."/>
            <person name="Riley R."/>
            <person name="Andreopoulos W."/>
            <person name="Labutti K."/>
            <person name="Pangilinan J."/>
            <person name="Ruiz-Duenas F.J."/>
            <person name="Barrasa J.M."/>
            <person name="Sanchez-Garcia M."/>
            <person name="Camarero S."/>
            <person name="Miyauchi S."/>
            <person name="Serrano A."/>
            <person name="Linde D."/>
            <person name="Babiker R."/>
            <person name="Drula E."/>
            <person name="Ayuso-Fernandez I."/>
            <person name="Pacheco R."/>
            <person name="Padilla G."/>
            <person name="Ferreira P."/>
            <person name="Barriuso J."/>
            <person name="Kellner H."/>
            <person name="Castanera R."/>
            <person name="Alfaro M."/>
            <person name="Ramirez L."/>
            <person name="Pisabarro A.G."/>
            <person name="Kuo A."/>
            <person name="Tritt A."/>
            <person name="Lipzen A."/>
            <person name="He G."/>
            <person name="Yan M."/>
            <person name="Ng V."/>
            <person name="Cullen D."/>
            <person name="Martin F."/>
            <person name="Rosso M.-N."/>
            <person name="Henrissat B."/>
            <person name="Hibbett D."/>
            <person name="Martinez A.T."/>
            <person name="Grigoriev I.V."/>
        </authorList>
    </citation>
    <scope>NUCLEOTIDE SEQUENCE</scope>
    <source>
        <strain evidence="4">AH 40177</strain>
    </source>
</reference>